<dbReference type="Pfam" id="PF12229">
    <property type="entry name" value="PG_binding_4"/>
    <property type="match status" value="1"/>
</dbReference>
<evidence type="ECO:0000313" key="13">
    <source>
        <dbReference type="Proteomes" id="UP000278962"/>
    </source>
</evidence>
<evidence type="ECO:0000256" key="6">
    <source>
        <dbReference type="ARBA" id="ARBA00022960"/>
    </source>
</evidence>
<dbReference type="InterPro" id="IPR022029">
    <property type="entry name" value="YoaR-like_PG-bd"/>
</dbReference>
<feature type="chain" id="PRO_5024867514" evidence="10">
    <location>
        <begin position="23"/>
        <end position="328"/>
    </location>
</feature>
<comment type="pathway">
    <text evidence="1 9">Cell wall biogenesis; peptidoglycan biosynthesis.</text>
</comment>
<keyword evidence="7 9" id="KW-0573">Peptidoglycan synthesis</keyword>
<comment type="similarity">
    <text evidence="2">Belongs to the YkuD family.</text>
</comment>
<name>A0A660LCI0_9ACTN</name>
<keyword evidence="5" id="KW-0378">Hydrolase</keyword>
<evidence type="ECO:0000313" key="12">
    <source>
        <dbReference type="EMBL" id="RKQ92712.1"/>
    </source>
</evidence>
<evidence type="ECO:0000256" key="1">
    <source>
        <dbReference type="ARBA" id="ARBA00004752"/>
    </source>
</evidence>
<accession>A0A660LCI0</accession>
<proteinExistence type="inferred from homology"/>
<evidence type="ECO:0000256" key="7">
    <source>
        <dbReference type="ARBA" id="ARBA00022984"/>
    </source>
</evidence>
<keyword evidence="13" id="KW-1185">Reference proteome</keyword>
<dbReference type="GO" id="GO:0016757">
    <property type="term" value="F:glycosyltransferase activity"/>
    <property type="evidence" value="ECO:0007669"/>
    <property type="project" value="UniProtKB-KW"/>
</dbReference>
<evidence type="ECO:0000259" key="11">
    <source>
        <dbReference type="PROSITE" id="PS52029"/>
    </source>
</evidence>
<keyword evidence="3" id="KW-0328">Glycosyltransferase</keyword>
<evidence type="ECO:0000256" key="8">
    <source>
        <dbReference type="ARBA" id="ARBA00023316"/>
    </source>
</evidence>
<evidence type="ECO:0000256" key="3">
    <source>
        <dbReference type="ARBA" id="ARBA00022676"/>
    </source>
</evidence>
<dbReference type="CDD" id="cd16913">
    <property type="entry name" value="YkuD_like"/>
    <property type="match status" value="1"/>
</dbReference>
<dbReference type="RefSeq" id="WP_121250427.1">
    <property type="nucleotide sequence ID" value="NZ_RBIL01000001.1"/>
</dbReference>
<dbReference type="GO" id="GO:0071555">
    <property type="term" value="P:cell wall organization"/>
    <property type="evidence" value="ECO:0007669"/>
    <property type="project" value="UniProtKB-UniRule"/>
</dbReference>
<evidence type="ECO:0000256" key="4">
    <source>
        <dbReference type="ARBA" id="ARBA00022679"/>
    </source>
</evidence>
<sequence>MRRTLLLLTSASFLLAAPSAHAADPVIAPGVAAGGIDVSGLTLTDATNKIAFLAKQGMNSPLSTRVAGRRFLVRTKELGFSFSASKSARRAYNAGKAPHTGPVNVPLYVTFKKAKVEAYADKVASGVYVAPRDARVDIKLTKIAKVAHRDGRSIDKAALIELVSNTLGDPAAVRKLQIEPVAVKPKITTGSLGKAYNTIVTIDRGNFKLRLFKNLKLSKTYGVAVGAPGYATPTGRYTIQNKAVNPAWTAPDSPWAGAYRNEVVPGGSSENPLKARWMGIVNGVGIHGTGAPGSIGSRASHGCIRMTVPDVVDLYPRVPVGTPVLIGN</sequence>
<dbReference type="AlphaFoldDB" id="A0A660LCI0"/>
<organism evidence="12 13">
    <name type="scientific">Solirubrobacter pauli</name>
    <dbReference type="NCBI Taxonomy" id="166793"/>
    <lineage>
        <taxon>Bacteria</taxon>
        <taxon>Bacillati</taxon>
        <taxon>Actinomycetota</taxon>
        <taxon>Thermoleophilia</taxon>
        <taxon>Solirubrobacterales</taxon>
        <taxon>Solirubrobacteraceae</taxon>
        <taxon>Solirubrobacter</taxon>
    </lineage>
</organism>
<dbReference type="EMBL" id="RBIL01000001">
    <property type="protein sequence ID" value="RKQ92712.1"/>
    <property type="molecule type" value="Genomic_DNA"/>
</dbReference>
<dbReference type="GO" id="GO:0005576">
    <property type="term" value="C:extracellular region"/>
    <property type="evidence" value="ECO:0007669"/>
    <property type="project" value="TreeGrafter"/>
</dbReference>
<dbReference type="OrthoDB" id="5242354at2"/>
<dbReference type="GO" id="GO:0018104">
    <property type="term" value="P:peptidoglycan-protein cross-linking"/>
    <property type="evidence" value="ECO:0007669"/>
    <property type="project" value="TreeGrafter"/>
</dbReference>
<feature type="domain" description="L,D-TPase catalytic" evidence="11">
    <location>
        <begin position="198"/>
        <end position="327"/>
    </location>
</feature>
<dbReference type="PROSITE" id="PS52029">
    <property type="entry name" value="LD_TPASE"/>
    <property type="match status" value="1"/>
</dbReference>
<dbReference type="InterPro" id="IPR005490">
    <property type="entry name" value="LD_TPept_cat_dom"/>
</dbReference>
<dbReference type="GO" id="GO:0071972">
    <property type="term" value="F:peptidoglycan L,D-transpeptidase activity"/>
    <property type="evidence" value="ECO:0007669"/>
    <property type="project" value="TreeGrafter"/>
</dbReference>
<dbReference type="InterPro" id="IPR038063">
    <property type="entry name" value="Transpep_catalytic_dom"/>
</dbReference>
<feature type="active site" description="Nucleophile" evidence="9">
    <location>
        <position position="303"/>
    </location>
</feature>
<dbReference type="PANTHER" id="PTHR30582">
    <property type="entry name" value="L,D-TRANSPEPTIDASE"/>
    <property type="match status" value="1"/>
</dbReference>
<feature type="active site" description="Proton donor/acceptor" evidence="9">
    <location>
        <position position="287"/>
    </location>
</feature>
<evidence type="ECO:0000256" key="2">
    <source>
        <dbReference type="ARBA" id="ARBA00005992"/>
    </source>
</evidence>
<dbReference type="GO" id="GO:0008360">
    <property type="term" value="P:regulation of cell shape"/>
    <property type="evidence" value="ECO:0007669"/>
    <property type="project" value="UniProtKB-UniRule"/>
</dbReference>
<gene>
    <name evidence="12" type="ORF">C8N24_2565</name>
</gene>
<evidence type="ECO:0000256" key="9">
    <source>
        <dbReference type="PROSITE-ProRule" id="PRU01373"/>
    </source>
</evidence>
<reference evidence="12 13" key="1">
    <citation type="submission" date="2018-10" db="EMBL/GenBank/DDBJ databases">
        <title>Genomic Encyclopedia of Archaeal and Bacterial Type Strains, Phase II (KMG-II): from individual species to whole genera.</title>
        <authorList>
            <person name="Goeker M."/>
        </authorList>
    </citation>
    <scope>NUCLEOTIDE SEQUENCE [LARGE SCALE GENOMIC DNA]</scope>
    <source>
        <strain evidence="12 13">DSM 14954</strain>
    </source>
</reference>
<protein>
    <submittedName>
        <fullName evidence="12">Lipoprotein-anchoring transpeptidase ErfK/SrfK</fullName>
    </submittedName>
</protein>
<feature type="signal peptide" evidence="10">
    <location>
        <begin position="1"/>
        <end position="22"/>
    </location>
</feature>
<evidence type="ECO:0000256" key="5">
    <source>
        <dbReference type="ARBA" id="ARBA00022801"/>
    </source>
</evidence>
<keyword evidence="10" id="KW-0732">Signal</keyword>
<keyword evidence="8 9" id="KW-0961">Cell wall biogenesis/degradation</keyword>
<keyword evidence="6 9" id="KW-0133">Cell shape</keyword>
<comment type="caution">
    <text evidence="12">The sequence shown here is derived from an EMBL/GenBank/DDBJ whole genome shotgun (WGS) entry which is preliminary data.</text>
</comment>
<keyword evidence="4" id="KW-0808">Transferase</keyword>
<dbReference type="Gene3D" id="2.40.440.10">
    <property type="entry name" value="L,D-transpeptidase catalytic domain-like"/>
    <property type="match status" value="1"/>
</dbReference>
<dbReference type="UniPathway" id="UPA00219"/>
<evidence type="ECO:0000256" key="10">
    <source>
        <dbReference type="SAM" id="SignalP"/>
    </source>
</evidence>
<keyword evidence="12" id="KW-0449">Lipoprotein</keyword>
<dbReference type="Proteomes" id="UP000278962">
    <property type="component" value="Unassembled WGS sequence"/>
</dbReference>
<dbReference type="SUPFAM" id="SSF141523">
    <property type="entry name" value="L,D-transpeptidase catalytic domain-like"/>
    <property type="match status" value="1"/>
</dbReference>
<dbReference type="InterPro" id="IPR050979">
    <property type="entry name" value="LD-transpeptidase"/>
</dbReference>
<dbReference type="PANTHER" id="PTHR30582:SF24">
    <property type="entry name" value="L,D-TRANSPEPTIDASE ERFK_SRFK-RELATED"/>
    <property type="match status" value="1"/>
</dbReference>
<dbReference type="Pfam" id="PF03734">
    <property type="entry name" value="YkuD"/>
    <property type="match status" value="1"/>
</dbReference>